<name>A0ABT4MIU1_9NOCA</name>
<gene>
    <name evidence="5" type="ORF">O4220_20530</name>
</gene>
<dbReference type="CDD" id="cd02440">
    <property type="entry name" value="AdoMet_MTases"/>
    <property type="match status" value="1"/>
</dbReference>
<organism evidence="5 6">
    <name type="scientific">Rhodococcus ruber</name>
    <dbReference type="NCBI Taxonomy" id="1830"/>
    <lineage>
        <taxon>Bacteria</taxon>
        <taxon>Bacillati</taxon>
        <taxon>Actinomycetota</taxon>
        <taxon>Actinomycetes</taxon>
        <taxon>Mycobacteriales</taxon>
        <taxon>Nocardiaceae</taxon>
        <taxon>Rhodococcus</taxon>
    </lineage>
</organism>
<sequence length="208" mass="22444">MTTAAYSARAEEYTDLLGSMSAVHPSDRQIIDSWAERLSGRVLDAGCGPGHWTNHLAGLGLDVRGIDLVPSFVSHAESTYPSIRFDLQSIDDIAEADGSLGGVLSWFSTIHHDPSAIALPLAEFGRVLRPGGQLVLGYFSGRTIESFDHAVVSAYRWPAEELHTLLNAAGFDVLETHVREARNERPVGAIVCERRTAGSESTPAELSC</sequence>
<dbReference type="RefSeq" id="WP_269607323.1">
    <property type="nucleotide sequence ID" value="NZ_JAPWIJ010000009.1"/>
</dbReference>
<dbReference type="SUPFAM" id="SSF53335">
    <property type="entry name" value="S-adenosyl-L-methionine-dependent methyltransferases"/>
    <property type="match status" value="1"/>
</dbReference>
<evidence type="ECO:0000256" key="1">
    <source>
        <dbReference type="ARBA" id="ARBA00022603"/>
    </source>
</evidence>
<keyword evidence="2" id="KW-0808">Transferase</keyword>
<dbReference type="PANTHER" id="PTHR43464:SF19">
    <property type="entry name" value="UBIQUINONE BIOSYNTHESIS O-METHYLTRANSFERASE, MITOCHONDRIAL"/>
    <property type="match status" value="1"/>
</dbReference>
<accession>A0ABT4MIU1</accession>
<dbReference type="GO" id="GO:0032259">
    <property type="term" value="P:methylation"/>
    <property type="evidence" value="ECO:0007669"/>
    <property type="project" value="UniProtKB-KW"/>
</dbReference>
<feature type="domain" description="Methyltransferase" evidence="4">
    <location>
        <begin position="42"/>
        <end position="132"/>
    </location>
</feature>
<dbReference type="Proteomes" id="UP001081071">
    <property type="component" value="Unassembled WGS sequence"/>
</dbReference>
<proteinExistence type="predicted"/>
<protein>
    <submittedName>
        <fullName evidence="5">Class I SAM-dependent methyltransferase</fullName>
    </submittedName>
</protein>
<evidence type="ECO:0000313" key="6">
    <source>
        <dbReference type="Proteomes" id="UP001081071"/>
    </source>
</evidence>
<keyword evidence="3" id="KW-0949">S-adenosyl-L-methionine</keyword>
<reference evidence="5" key="1">
    <citation type="submission" date="2022-12" db="EMBL/GenBank/DDBJ databases">
        <authorList>
            <person name="Krivoruchko A.V."/>
            <person name="Elkin A."/>
        </authorList>
    </citation>
    <scope>NUCLEOTIDE SEQUENCE</scope>
    <source>
        <strain evidence="5">IEGM 1391</strain>
    </source>
</reference>
<dbReference type="InterPro" id="IPR041698">
    <property type="entry name" value="Methyltransf_25"/>
</dbReference>
<evidence type="ECO:0000256" key="2">
    <source>
        <dbReference type="ARBA" id="ARBA00022679"/>
    </source>
</evidence>
<keyword evidence="1 5" id="KW-0489">Methyltransferase</keyword>
<keyword evidence="6" id="KW-1185">Reference proteome</keyword>
<dbReference type="Pfam" id="PF13649">
    <property type="entry name" value="Methyltransf_25"/>
    <property type="match status" value="1"/>
</dbReference>
<dbReference type="GO" id="GO:0008168">
    <property type="term" value="F:methyltransferase activity"/>
    <property type="evidence" value="ECO:0007669"/>
    <property type="project" value="UniProtKB-KW"/>
</dbReference>
<dbReference type="EMBL" id="JAPWIJ010000009">
    <property type="protein sequence ID" value="MCZ4520904.1"/>
    <property type="molecule type" value="Genomic_DNA"/>
</dbReference>
<dbReference type="InterPro" id="IPR029063">
    <property type="entry name" value="SAM-dependent_MTases_sf"/>
</dbReference>
<evidence type="ECO:0000259" key="4">
    <source>
        <dbReference type="Pfam" id="PF13649"/>
    </source>
</evidence>
<evidence type="ECO:0000313" key="5">
    <source>
        <dbReference type="EMBL" id="MCZ4520904.1"/>
    </source>
</evidence>
<evidence type="ECO:0000256" key="3">
    <source>
        <dbReference type="ARBA" id="ARBA00022691"/>
    </source>
</evidence>
<comment type="caution">
    <text evidence="5">The sequence shown here is derived from an EMBL/GenBank/DDBJ whole genome shotgun (WGS) entry which is preliminary data.</text>
</comment>
<dbReference type="Gene3D" id="3.40.50.150">
    <property type="entry name" value="Vaccinia Virus protein VP39"/>
    <property type="match status" value="1"/>
</dbReference>
<dbReference type="PANTHER" id="PTHR43464">
    <property type="entry name" value="METHYLTRANSFERASE"/>
    <property type="match status" value="1"/>
</dbReference>